<accession>A0ABW1UF37</accession>
<protein>
    <submittedName>
        <fullName evidence="4">Prepilin-type N-terminal cleavage/methylation domain-containing protein</fullName>
    </submittedName>
</protein>
<dbReference type="RefSeq" id="WP_137606400.1">
    <property type="nucleotide sequence ID" value="NZ_BJDH01000002.1"/>
</dbReference>
<keyword evidence="5" id="KW-1185">Reference proteome</keyword>
<dbReference type="InterPro" id="IPR012902">
    <property type="entry name" value="N_methyl_site"/>
</dbReference>
<dbReference type="Proteomes" id="UP001596227">
    <property type="component" value="Unassembled WGS sequence"/>
</dbReference>
<gene>
    <name evidence="4" type="ORF">ACFQH1_05500</name>
</gene>
<dbReference type="Pfam" id="PF07963">
    <property type="entry name" value="N_methyl"/>
    <property type="match status" value="1"/>
</dbReference>
<proteinExistence type="predicted"/>
<keyword evidence="3" id="KW-1133">Transmembrane helix</keyword>
<sequence length="141" mass="16029">MRRRRGFTLIEVILALSILLIIGNVMLRGQRQLRANVQRPIPAVQWYLMLHELENPAHGFTVVKSQERSIALKTATGEVYLLVWTPGSNRRLNLIGPKGGRIFLMAHVKTFSYQPDQQLLQITTDSDEAFKAQLLLPRATP</sequence>
<evidence type="ECO:0000313" key="5">
    <source>
        <dbReference type="Proteomes" id="UP001596227"/>
    </source>
</evidence>
<comment type="subcellular location">
    <subcellularLocation>
        <location evidence="1">Cell surface</location>
    </subcellularLocation>
</comment>
<keyword evidence="3" id="KW-0472">Membrane</keyword>
<organism evidence="4 5">
    <name type="scientific">Lactiplantibacillus daoliensis</name>
    <dbReference type="NCBI Taxonomy" id="2559916"/>
    <lineage>
        <taxon>Bacteria</taxon>
        <taxon>Bacillati</taxon>
        <taxon>Bacillota</taxon>
        <taxon>Bacilli</taxon>
        <taxon>Lactobacillales</taxon>
        <taxon>Lactobacillaceae</taxon>
        <taxon>Lactiplantibacillus</taxon>
    </lineage>
</organism>
<feature type="transmembrane region" description="Helical" evidence="3">
    <location>
        <begin position="7"/>
        <end position="27"/>
    </location>
</feature>
<reference evidence="5" key="1">
    <citation type="journal article" date="2019" name="Int. J. Syst. Evol. Microbiol.">
        <title>The Global Catalogue of Microorganisms (GCM) 10K type strain sequencing project: providing services to taxonomists for standard genome sequencing and annotation.</title>
        <authorList>
            <consortium name="The Broad Institute Genomics Platform"/>
            <consortium name="The Broad Institute Genome Sequencing Center for Infectious Disease"/>
            <person name="Wu L."/>
            <person name="Ma J."/>
        </authorList>
    </citation>
    <scope>NUCLEOTIDE SEQUENCE [LARGE SCALE GENOMIC DNA]</scope>
    <source>
        <strain evidence="5">CCM 8934</strain>
    </source>
</reference>
<keyword evidence="3" id="KW-0812">Transmembrane</keyword>
<dbReference type="NCBIfam" id="TIGR02532">
    <property type="entry name" value="IV_pilin_GFxxxE"/>
    <property type="match status" value="1"/>
</dbReference>
<name>A0ABW1UF37_9LACO</name>
<evidence type="ECO:0000313" key="4">
    <source>
        <dbReference type="EMBL" id="MFC6294650.1"/>
    </source>
</evidence>
<dbReference type="EMBL" id="JBHSSB010000015">
    <property type="protein sequence ID" value="MFC6294650.1"/>
    <property type="molecule type" value="Genomic_DNA"/>
</dbReference>
<evidence type="ECO:0000256" key="1">
    <source>
        <dbReference type="ARBA" id="ARBA00004241"/>
    </source>
</evidence>
<keyword evidence="2" id="KW-0178">Competence</keyword>
<comment type="caution">
    <text evidence="4">The sequence shown here is derived from an EMBL/GenBank/DDBJ whole genome shotgun (WGS) entry which is preliminary data.</text>
</comment>
<evidence type="ECO:0000256" key="2">
    <source>
        <dbReference type="ARBA" id="ARBA00023287"/>
    </source>
</evidence>
<evidence type="ECO:0000256" key="3">
    <source>
        <dbReference type="SAM" id="Phobius"/>
    </source>
</evidence>